<reference evidence="1 2" key="1">
    <citation type="journal article" date="2024" name="BMC Genomics">
        <title>De novo assembly and annotation of Popillia japonica's genome with initial clues to its potential as an invasive pest.</title>
        <authorList>
            <person name="Cucini C."/>
            <person name="Boschi S."/>
            <person name="Funari R."/>
            <person name="Cardaioli E."/>
            <person name="Iannotti N."/>
            <person name="Marturano G."/>
            <person name="Paoli F."/>
            <person name="Bruttini M."/>
            <person name="Carapelli A."/>
            <person name="Frati F."/>
            <person name="Nardi F."/>
        </authorList>
    </citation>
    <scope>NUCLEOTIDE SEQUENCE [LARGE SCALE GENOMIC DNA]</scope>
    <source>
        <strain evidence="1">DMR45628</strain>
    </source>
</reference>
<evidence type="ECO:0000313" key="1">
    <source>
        <dbReference type="EMBL" id="KAK9720235.1"/>
    </source>
</evidence>
<name>A0AAW1KL52_POPJA</name>
<sequence length="104" mass="12460">MLQTVFTIETFDKHKSKWSRWIERLEGAFTIFKITQPQEKKHLLLHYIGQEAYDILSDKVALKKAQEKSYEELVEILGYFFEPKPLEIVENYKFHLRKQAEGNL</sequence>
<organism evidence="1 2">
    <name type="scientific">Popillia japonica</name>
    <name type="common">Japanese beetle</name>
    <dbReference type="NCBI Taxonomy" id="7064"/>
    <lineage>
        <taxon>Eukaryota</taxon>
        <taxon>Metazoa</taxon>
        <taxon>Ecdysozoa</taxon>
        <taxon>Arthropoda</taxon>
        <taxon>Hexapoda</taxon>
        <taxon>Insecta</taxon>
        <taxon>Pterygota</taxon>
        <taxon>Neoptera</taxon>
        <taxon>Endopterygota</taxon>
        <taxon>Coleoptera</taxon>
        <taxon>Polyphaga</taxon>
        <taxon>Scarabaeiformia</taxon>
        <taxon>Scarabaeidae</taxon>
        <taxon>Rutelinae</taxon>
        <taxon>Popillia</taxon>
    </lineage>
</organism>
<evidence type="ECO:0000313" key="2">
    <source>
        <dbReference type="Proteomes" id="UP001458880"/>
    </source>
</evidence>
<dbReference type="EMBL" id="JASPKY010000212">
    <property type="protein sequence ID" value="KAK9720235.1"/>
    <property type="molecule type" value="Genomic_DNA"/>
</dbReference>
<dbReference type="Proteomes" id="UP001458880">
    <property type="component" value="Unassembled WGS sequence"/>
</dbReference>
<dbReference type="AlphaFoldDB" id="A0AAW1KL52"/>
<comment type="caution">
    <text evidence="1">The sequence shown here is derived from an EMBL/GenBank/DDBJ whole genome shotgun (WGS) entry which is preliminary data.</text>
</comment>
<protein>
    <recommendedName>
        <fullName evidence="3">DUF4286 family protein</fullName>
    </recommendedName>
</protein>
<evidence type="ECO:0008006" key="3">
    <source>
        <dbReference type="Google" id="ProtNLM"/>
    </source>
</evidence>
<keyword evidence="2" id="KW-1185">Reference proteome</keyword>
<proteinExistence type="predicted"/>
<accession>A0AAW1KL52</accession>
<gene>
    <name evidence="1" type="ORF">QE152_g22173</name>
</gene>